<reference evidence="2" key="1">
    <citation type="submission" date="2021-06" db="EMBL/GenBank/DDBJ databases">
        <authorList>
            <person name="Hodson N. C."/>
            <person name="Mongue J. A."/>
            <person name="Jaron S. K."/>
        </authorList>
    </citation>
    <scope>NUCLEOTIDE SEQUENCE</scope>
</reference>
<keyword evidence="1" id="KW-0472">Membrane</keyword>
<keyword evidence="3" id="KW-1185">Reference proteome</keyword>
<gene>
    <name evidence="2" type="ORF">AFUS01_LOCUS4439</name>
</gene>
<dbReference type="EMBL" id="CAJVCH010027662">
    <property type="protein sequence ID" value="CAG7702733.1"/>
    <property type="molecule type" value="Genomic_DNA"/>
</dbReference>
<dbReference type="Proteomes" id="UP000708208">
    <property type="component" value="Unassembled WGS sequence"/>
</dbReference>
<proteinExistence type="predicted"/>
<sequence>MAKQNKPEYNLIPGETPAYFPPIVAQPMEVAINSESYPLSNVQTSEMSETSLALVTPAVRQNDQNQDAFSGQHNHPAYARIDLGLPNLIDSVLADEEKLSFRSNRKIACGAGSFTVQIRGNRNELIMSTVTTTSQMTTGYVSDVKEPRSTIVMFNDPTGENLMVCKELRDVITVTAGDRLIGLTKGVGLSLCCSCRGSPIYSERSSGDLYFETERWDSEFNFVRNGTILATARRGGVNGDDFGVTFAASLDSDTKAMLTAVSYYVYLFYYADTTCGCSGVLASNRIIFVVLMIFFVLIVGAIGVASVFAILKRRGH</sequence>
<keyword evidence="1" id="KW-0812">Transmembrane</keyword>
<comment type="caution">
    <text evidence="2">The sequence shown here is derived from an EMBL/GenBank/DDBJ whole genome shotgun (WGS) entry which is preliminary data.</text>
</comment>
<evidence type="ECO:0000256" key="1">
    <source>
        <dbReference type="SAM" id="Phobius"/>
    </source>
</evidence>
<evidence type="ECO:0000313" key="3">
    <source>
        <dbReference type="Proteomes" id="UP000708208"/>
    </source>
</evidence>
<dbReference type="AlphaFoldDB" id="A0A8J2J6Y9"/>
<organism evidence="2 3">
    <name type="scientific">Allacma fusca</name>
    <dbReference type="NCBI Taxonomy" id="39272"/>
    <lineage>
        <taxon>Eukaryota</taxon>
        <taxon>Metazoa</taxon>
        <taxon>Ecdysozoa</taxon>
        <taxon>Arthropoda</taxon>
        <taxon>Hexapoda</taxon>
        <taxon>Collembola</taxon>
        <taxon>Symphypleona</taxon>
        <taxon>Sminthuridae</taxon>
        <taxon>Allacma</taxon>
    </lineage>
</organism>
<name>A0A8J2J6Y9_9HEXA</name>
<accession>A0A8J2J6Y9</accession>
<keyword evidence="1" id="KW-1133">Transmembrane helix</keyword>
<evidence type="ECO:0000313" key="2">
    <source>
        <dbReference type="EMBL" id="CAG7702733.1"/>
    </source>
</evidence>
<feature type="transmembrane region" description="Helical" evidence="1">
    <location>
        <begin position="286"/>
        <end position="311"/>
    </location>
</feature>
<protein>
    <submittedName>
        <fullName evidence="2">Uncharacterized protein</fullName>
    </submittedName>
</protein>